<dbReference type="Gene3D" id="1.10.4100.10">
    <property type="entry name" value="2-methylcitrate dehydratase PrpD"/>
    <property type="match status" value="1"/>
</dbReference>
<keyword evidence="4" id="KW-1185">Reference proteome</keyword>
<dbReference type="Pfam" id="PF03972">
    <property type="entry name" value="MmgE_PrpD_N"/>
    <property type="match status" value="1"/>
</dbReference>
<proteinExistence type="predicted"/>
<feature type="region of interest" description="Disordered" evidence="1">
    <location>
        <begin position="21"/>
        <end position="52"/>
    </location>
</feature>
<keyword evidence="3" id="KW-0614">Plasmid</keyword>
<dbReference type="EMBL" id="CP047167">
    <property type="protein sequence ID" value="QRF68679.1"/>
    <property type="molecule type" value="Genomic_DNA"/>
</dbReference>
<evidence type="ECO:0000256" key="1">
    <source>
        <dbReference type="SAM" id="MobiDB-lite"/>
    </source>
</evidence>
<dbReference type="SUPFAM" id="SSF103378">
    <property type="entry name" value="2-methylcitrate dehydratase PrpD"/>
    <property type="match status" value="1"/>
</dbReference>
<feature type="domain" description="MmgE/PrpD N-terminal" evidence="2">
    <location>
        <begin position="40"/>
        <end position="118"/>
    </location>
</feature>
<evidence type="ECO:0000259" key="2">
    <source>
        <dbReference type="Pfam" id="PF03972"/>
    </source>
</evidence>
<sequence>MRSVPPPAQLRRAMRAGIAANLAPLCRQPPARESRMPRAGRRSDGHPTATPGVFGAAAGRMLDLGEDQMTTALAMTVSMASGLKSNFGTSVKPLHEGQAAHNGSMAALTTRHGMTAKAVTTGRIRLSDFDDASLMTAGIAGLLPSPHAVIPLRKNAKRWKTDAGAAARNEALRAAK</sequence>
<organism evidence="3 4">
    <name type="scientific">Ponticoccus alexandrii</name>
    <dbReference type="NCBI Taxonomy" id="1943633"/>
    <lineage>
        <taxon>Bacteria</taxon>
        <taxon>Pseudomonadati</taxon>
        <taxon>Pseudomonadota</taxon>
        <taxon>Alphaproteobacteria</taxon>
        <taxon>Rhodobacterales</taxon>
        <taxon>Roseobacteraceae</taxon>
        <taxon>Ponticoccus</taxon>
    </lineage>
</organism>
<feature type="compositionally biased region" description="Basic and acidic residues" evidence="1">
    <location>
        <begin position="30"/>
        <end position="45"/>
    </location>
</feature>
<name>A0ABX7FG81_9RHOB</name>
<evidence type="ECO:0000313" key="4">
    <source>
        <dbReference type="Proteomes" id="UP000596387"/>
    </source>
</evidence>
<dbReference type="InterPro" id="IPR045336">
    <property type="entry name" value="MmgE_PrpD_N"/>
</dbReference>
<reference evidence="3 4" key="1">
    <citation type="submission" date="2019-12" db="EMBL/GenBank/DDBJ databases">
        <title>Complete Genome Sequence of a Quorum-Sensing Bacterium,Rhodobacteraceae bacterium C31, Isolated from a marine microalgae symbiotic bacteria.</title>
        <authorList>
            <person name="Zhang Y."/>
        </authorList>
    </citation>
    <scope>NUCLEOTIDE SEQUENCE [LARGE SCALE GENOMIC DNA]</scope>
    <source>
        <strain evidence="3 4">C31</strain>
        <plasmid evidence="3 4">p-SCP1</plasmid>
    </source>
</reference>
<protein>
    <recommendedName>
        <fullName evidence="2">MmgE/PrpD N-terminal domain-containing protein</fullName>
    </recommendedName>
</protein>
<accession>A0ABX7FG81</accession>
<dbReference type="InterPro" id="IPR042183">
    <property type="entry name" value="MmgE/PrpD_sf_1"/>
</dbReference>
<gene>
    <name evidence="3" type="ORF">GQA70_20080</name>
</gene>
<dbReference type="InterPro" id="IPR036148">
    <property type="entry name" value="MmgE/PrpD_sf"/>
</dbReference>
<geneLocation type="plasmid" evidence="3 4">
    <name>p-SCP1</name>
</geneLocation>
<evidence type="ECO:0000313" key="3">
    <source>
        <dbReference type="EMBL" id="QRF68679.1"/>
    </source>
</evidence>
<dbReference type="Proteomes" id="UP000596387">
    <property type="component" value="Plasmid p-SCP1"/>
</dbReference>